<evidence type="ECO:0000259" key="2">
    <source>
        <dbReference type="Pfam" id="PF01370"/>
    </source>
</evidence>
<gene>
    <name evidence="3" type="ORF">LEP1GSC179_2568</name>
</gene>
<evidence type="ECO:0000313" key="4">
    <source>
        <dbReference type="Proteomes" id="UP000006329"/>
    </source>
</evidence>
<dbReference type="RefSeq" id="WP_004468319.1">
    <property type="nucleotide sequence ID" value="NZ_AHON02000051.1"/>
</dbReference>
<keyword evidence="4" id="KW-1185">Reference proteome</keyword>
<protein>
    <submittedName>
        <fullName evidence="3">NAD-binding protein</fullName>
    </submittedName>
</protein>
<dbReference type="EMBL" id="AHON02000051">
    <property type="protein sequence ID" value="EKO33429.1"/>
    <property type="molecule type" value="Genomic_DNA"/>
</dbReference>
<dbReference type="InterPro" id="IPR001509">
    <property type="entry name" value="Epimerase_deHydtase"/>
</dbReference>
<dbReference type="PANTHER" id="PTHR43000">
    <property type="entry name" value="DTDP-D-GLUCOSE 4,6-DEHYDRATASE-RELATED"/>
    <property type="match status" value="1"/>
</dbReference>
<comment type="caution">
    <text evidence="3">The sequence shown here is derived from an EMBL/GenBank/DDBJ whole genome shotgun (WGS) entry which is preliminary data.</text>
</comment>
<evidence type="ECO:0000256" key="1">
    <source>
        <dbReference type="ARBA" id="ARBA00007637"/>
    </source>
</evidence>
<evidence type="ECO:0000313" key="3">
    <source>
        <dbReference type="EMBL" id="EKO33429.1"/>
    </source>
</evidence>
<sequence length="345" mass="38876">MAKKVLVTGGCGFLGSHVCETFRKQGWDVVSYDSMTKYELKRTGYGTEATREYNWNFLKALGVTMVKGDIRNPEHLLDRTAGCDFIVHTAAQPAMTISWEDPELDFTTNALGTFHVLETARKRNIPIVNTSSIHVYGNSINDSLKEGTTSYERNPIAIGEDQPVMVGEISPLHASKMSAEHYVKTYVDMYKLKAATFRFTGIYGERQFGGEDHGWVANFAIRSVFGWPLRIFGTGKQARDILYAADGAESYLRWFENPTPGVFNIGGGPDHKISLLECIHMIGDILGKKQEIVFDVERPGDMRYFICDITKAKGFGFKPKFKPREGIEKLIRWIEADKSVFEVKK</sequence>
<dbReference type="AlphaFoldDB" id="A0A0E2BE01"/>
<reference evidence="3" key="1">
    <citation type="submission" date="2012-10" db="EMBL/GenBank/DDBJ databases">
        <authorList>
            <person name="Harkins D.M."/>
            <person name="Durkin A.S."/>
            <person name="Brinkac L.M."/>
            <person name="Haft D.H."/>
            <person name="Selengut J.D."/>
            <person name="Sanka R."/>
            <person name="DePew J."/>
            <person name="Purushe J."/>
            <person name="Matthias M.A."/>
            <person name="Vinetz J.M."/>
            <person name="Sutton G.G."/>
            <person name="Nierman W.C."/>
            <person name="Fouts D.E."/>
        </authorList>
    </citation>
    <scope>NUCLEOTIDE SEQUENCE [LARGE SCALE GENOMIC DNA]</scope>
    <source>
        <strain evidence="3">MOR084</strain>
    </source>
</reference>
<dbReference type="Gene3D" id="3.40.50.720">
    <property type="entry name" value="NAD(P)-binding Rossmann-like Domain"/>
    <property type="match status" value="1"/>
</dbReference>
<accession>A0A0E2BE01</accession>
<comment type="similarity">
    <text evidence="1">Belongs to the NAD(P)-dependent epimerase/dehydratase family.</text>
</comment>
<dbReference type="SUPFAM" id="SSF51735">
    <property type="entry name" value="NAD(P)-binding Rossmann-fold domains"/>
    <property type="match status" value="1"/>
</dbReference>
<dbReference type="Proteomes" id="UP000006329">
    <property type="component" value="Unassembled WGS sequence"/>
</dbReference>
<proteinExistence type="inferred from homology"/>
<dbReference type="CDD" id="cd05258">
    <property type="entry name" value="CDP_TE_SDR_e"/>
    <property type="match status" value="1"/>
</dbReference>
<feature type="domain" description="NAD-dependent epimerase/dehydratase" evidence="2">
    <location>
        <begin position="5"/>
        <end position="266"/>
    </location>
</feature>
<organism evidence="3 4">
    <name type="scientific">Leptospira santarosai str. MOR084</name>
    <dbReference type="NCBI Taxonomy" id="1049984"/>
    <lineage>
        <taxon>Bacteria</taxon>
        <taxon>Pseudomonadati</taxon>
        <taxon>Spirochaetota</taxon>
        <taxon>Spirochaetia</taxon>
        <taxon>Leptospirales</taxon>
        <taxon>Leptospiraceae</taxon>
        <taxon>Leptospira</taxon>
    </lineage>
</organism>
<dbReference type="InterPro" id="IPR036291">
    <property type="entry name" value="NAD(P)-bd_dom_sf"/>
</dbReference>
<name>A0A0E2BE01_9LEPT</name>
<dbReference type="Pfam" id="PF01370">
    <property type="entry name" value="Epimerase"/>
    <property type="match status" value="1"/>
</dbReference>